<evidence type="ECO:0000313" key="1">
    <source>
        <dbReference type="EMBL" id="GLS16569.1"/>
    </source>
</evidence>
<gene>
    <name evidence="1" type="ORF">GCM10007935_40110</name>
</gene>
<name>A0ABQ6C8S5_9BURK</name>
<accession>A0ABQ6C8S5</accession>
<protein>
    <submittedName>
        <fullName evidence="1">Uncharacterized protein</fullName>
    </submittedName>
</protein>
<keyword evidence="2" id="KW-1185">Reference proteome</keyword>
<comment type="caution">
    <text evidence="1">The sequence shown here is derived from an EMBL/GenBank/DDBJ whole genome shotgun (WGS) entry which is preliminary data.</text>
</comment>
<dbReference type="RefSeq" id="WP_284309292.1">
    <property type="nucleotide sequence ID" value="NZ_BSPB01000065.1"/>
</dbReference>
<evidence type="ECO:0000313" key="2">
    <source>
        <dbReference type="Proteomes" id="UP001156903"/>
    </source>
</evidence>
<sequence>MHQPLSPCYAPAASRLGTPFVFSGLVLAKGAGPGVYNRWGVYCGGSRYLLGYVRHAYISGC</sequence>
<organism evidence="1 2">
    <name type="scientific">Hydrogenophaga electricum</name>
    <dbReference type="NCBI Taxonomy" id="1230953"/>
    <lineage>
        <taxon>Bacteria</taxon>
        <taxon>Pseudomonadati</taxon>
        <taxon>Pseudomonadota</taxon>
        <taxon>Betaproteobacteria</taxon>
        <taxon>Burkholderiales</taxon>
        <taxon>Comamonadaceae</taxon>
        <taxon>Hydrogenophaga</taxon>
    </lineage>
</organism>
<dbReference type="EMBL" id="BSPB01000065">
    <property type="protein sequence ID" value="GLS16569.1"/>
    <property type="molecule type" value="Genomic_DNA"/>
</dbReference>
<proteinExistence type="predicted"/>
<dbReference type="Proteomes" id="UP001156903">
    <property type="component" value="Unassembled WGS sequence"/>
</dbReference>
<reference evidence="2" key="1">
    <citation type="journal article" date="2019" name="Int. J. Syst. Evol. Microbiol.">
        <title>The Global Catalogue of Microorganisms (GCM) 10K type strain sequencing project: providing services to taxonomists for standard genome sequencing and annotation.</title>
        <authorList>
            <consortium name="The Broad Institute Genomics Platform"/>
            <consortium name="The Broad Institute Genome Sequencing Center for Infectious Disease"/>
            <person name="Wu L."/>
            <person name="Ma J."/>
        </authorList>
    </citation>
    <scope>NUCLEOTIDE SEQUENCE [LARGE SCALE GENOMIC DNA]</scope>
    <source>
        <strain evidence="2">NBRC 109341</strain>
    </source>
</reference>